<proteinExistence type="predicted"/>
<evidence type="ECO:0000256" key="3">
    <source>
        <dbReference type="ARBA" id="ARBA00023163"/>
    </source>
</evidence>
<dbReference type="InterPro" id="IPR000524">
    <property type="entry name" value="Tscrpt_reg_HTH_GntR"/>
</dbReference>
<dbReference type="InterPro" id="IPR036388">
    <property type="entry name" value="WH-like_DNA-bd_sf"/>
</dbReference>
<dbReference type="Gene3D" id="1.10.10.10">
    <property type="entry name" value="Winged helix-like DNA-binding domain superfamily/Winged helix DNA-binding domain"/>
    <property type="match status" value="1"/>
</dbReference>
<reference evidence="6" key="1">
    <citation type="journal article" date="2019" name="Int. J. Syst. Evol. Microbiol.">
        <title>The Global Catalogue of Microorganisms (GCM) 10K type strain sequencing project: providing services to taxonomists for standard genome sequencing and annotation.</title>
        <authorList>
            <consortium name="The Broad Institute Genomics Platform"/>
            <consortium name="The Broad Institute Genome Sequencing Center for Infectious Disease"/>
            <person name="Wu L."/>
            <person name="Ma J."/>
        </authorList>
    </citation>
    <scope>NUCLEOTIDE SEQUENCE [LARGE SCALE GENOMIC DNA]</scope>
    <source>
        <strain evidence="6">CCUG 49571</strain>
    </source>
</reference>
<dbReference type="RefSeq" id="WP_378101090.1">
    <property type="nucleotide sequence ID" value="NZ_JBHSEP010000024.1"/>
</dbReference>
<dbReference type="PANTHER" id="PTHR38445:SF9">
    <property type="entry name" value="HTH-TYPE TRANSCRIPTIONAL REPRESSOR YTRA"/>
    <property type="match status" value="1"/>
</dbReference>
<keyword evidence="3" id="KW-0804">Transcription</keyword>
<dbReference type="PANTHER" id="PTHR38445">
    <property type="entry name" value="HTH-TYPE TRANSCRIPTIONAL REPRESSOR YTRA"/>
    <property type="match status" value="1"/>
</dbReference>
<sequence length="146" mass="16002">MRTGGGWEEVEFNSRDPVYLQVVRHFKEMIVAGKLVAGQVIPSRRELGALLKINPNTAQRSYKEMEERQLIVTEGNSPSRITHDEAVLRAIRAELLGEAVDAFVSAVRKIDVPVDELVDLVKSKYIAARIVSSSTDSAPEGGGEGL</sequence>
<dbReference type="InterPro" id="IPR036390">
    <property type="entry name" value="WH_DNA-bd_sf"/>
</dbReference>
<evidence type="ECO:0000259" key="4">
    <source>
        <dbReference type="PROSITE" id="PS50949"/>
    </source>
</evidence>
<protein>
    <submittedName>
        <fullName evidence="5">GntR family transcriptional regulator</fullName>
    </submittedName>
</protein>
<feature type="domain" description="HTH gntR-type" evidence="4">
    <location>
        <begin position="16"/>
        <end position="84"/>
    </location>
</feature>
<dbReference type="Proteomes" id="UP001596028">
    <property type="component" value="Unassembled WGS sequence"/>
</dbReference>
<accession>A0ABV9FGZ8</accession>
<evidence type="ECO:0000313" key="5">
    <source>
        <dbReference type="EMBL" id="MFC4601266.1"/>
    </source>
</evidence>
<dbReference type="EMBL" id="JBHSEP010000024">
    <property type="protein sequence ID" value="MFC4601266.1"/>
    <property type="molecule type" value="Genomic_DNA"/>
</dbReference>
<dbReference type="SUPFAM" id="SSF46785">
    <property type="entry name" value="Winged helix' DNA-binding domain"/>
    <property type="match status" value="1"/>
</dbReference>
<organism evidence="5 6">
    <name type="scientific">Cohnella hongkongensis</name>
    <dbReference type="NCBI Taxonomy" id="178337"/>
    <lineage>
        <taxon>Bacteria</taxon>
        <taxon>Bacillati</taxon>
        <taxon>Bacillota</taxon>
        <taxon>Bacilli</taxon>
        <taxon>Bacillales</taxon>
        <taxon>Paenibacillaceae</taxon>
        <taxon>Cohnella</taxon>
    </lineage>
</organism>
<dbReference type="SMART" id="SM00345">
    <property type="entry name" value="HTH_GNTR"/>
    <property type="match status" value="1"/>
</dbReference>
<evidence type="ECO:0000256" key="2">
    <source>
        <dbReference type="ARBA" id="ARBA00023125"/>
    </source>
</evidence>
<name>A0ABV9FGZ8_9BACL</name>
<evidence type="ECO:0000256" key="1">
    <source>
        <dbReference type="ARBA" id="ARBA00023015"/>
    </source>
</evidence>
<keyword evidence="1" id="KW-0805">Transcription regulation</keyword>
<keyword evidence="2" id="KW-0238">DNA-binding</keyword>
<comment type="caution">
    <text evidence="5">The sequence shown here is derived from an EMBL/GenBank/DDBJ whole genome shotgun (WGS) entry which is preliminary data.</text>
</comment>
<gene>
    <name evidence="5" type="ORF">ACFO3S_23690</name>
</gene>
<dbReference type="Pfam" id="PF00392">
    <property type="entry name" value="GntR"/>
    <property type="match status" value="1"/>
</dbReference>
<keyword evidence="6" id="KW-1185">Reference proteome</keyword>
<evidence type="ECO:0000313" key="6">
    <source>
        <dbReference type="Proteomes" id="UP001596028"/>
    </source>
</evidence>
<dbReference type="PROSITE" id="PS50949">
    <property type="entry name" value="HTH_GNTR"/>
    <property type="match status" value="1"/>
</dbReference>